<gene>
    <name evidence="1" type="ORF">C9E89_005195</name>
</gene>
<reference evidence="1 2" key="1">
    <citation type="submission" date="2018-08" db="EMBL/GenBank/DDBJ databases">
        <title>The draft genome of Acinetobacter sichuanensis strain WCHAc060041.</title>
        <authorList>
            <person name="Qin J."/>
            <person name="Feng Y."/>
            <person name="Zong Z."/>
        </authorList>
    </citation>
    <scope>NUCLEOTIDE SEQUENCE [LARGE SCALE GENOMIC DNA]</scope>
    <source>
        <strain evidence="1 2">WCHAc060041</strain>
    </source>
</reference>
<dbReference type="EMBL" id="PYIX02000005">
    <property type="protein sequence ID" value="RFC84643.1"/>
    <property type="molecule type" value="Genomic_DNA"/>
</dbReference>
<dbReference type="Proteomes" id="UP000240957">
    <property type="component" value="Unassembled WGS sequence"/>
</dbReference>
<name>A0A371YT50_9GAMM</name>
<sequence>MAKEAMILHLNEKKISSIIVHFSDIFQSFLFYEYFQYHNTVSDDKKVSITSIERNTYTKMIENFVCNRSRFLFINIESF</sequence>
<proteinExistence type="predicted"/>
<comment type="caution">
    <text evidence="1">The sequence shown here is derived from an EMBL/GenBank/DDBJ whole genome shotgun (WGS) entry which is preliminary data.</text>
</comment>
<evidence type="ECO:0000313" key="1">
    <source>
        <dbReference type="EMBL" id="RFC84643.1"/>
    </source>
</evidence>
<accession>A0A371YT50</accession>
<evidence type="ECO:0000313" key="2">
    <source>
        <dbReference type="Proteomes" id="UP000240957"/>
    </source>
</evidence>
<organism evidence="1 2">
    <name type="scientific">Acinetobacter sichuanensis</name>
    <dbReference type="NCBI Taxonomy" id="2136183"/>
    <lineage>
        <taxon>Bacteria</taxon>
        <taxon>Pseudomonadati</taxon>
        <taxon>Pseudomonadota</taxon>
        <taxon>Gammaproteobacteria</taxon>
        <taxon>Moraxellales</taxon>
        <taxon>Moraxellaceae</taxon>
        <taxon>Acinetobacter</taxon>
    </lineage>
</organism>
<protein>
    <submittedName>
        <fullName evidence="1">Uncharacterized protein</fullName>
    </submittedName>
</protein>
<dbReference type="AlphaFoldDB" id="A0A371YT50"/>